<dbReference type="Pfam" id="PF12838">
    <property type="entry name" value="Fer4_7"/>
    <property type="match status" value="1"/>
</dbReference>
<dbReference type="GO" id="GO:0051536">
    <property type="term" value="F:iron-sulfur cluster binding"/>
    <property type="evidence" value="ECO:0007669"/>
    <property type="project" value="UniProtKB-KW"/>
</dbReference>
<dbReference type="EMBL" id="CYZV01000072">
    <property type="protein sequence ID" value="CUO87512.1"/>
    <property type="molecule type" value="Genomic_DNA"/>
</dbReference>
<proteinExistence type="predicted"/>
<dbReference type="InterPro" id="IPR017900">
    <property type="entry name" value="4Fe4S_Fe_S_CS"/>
</dbReference>
<dbReference type="InterPro" id="IPR017896">
    <property type="entry name" value="4Fe4S_Fe-S-bd"/>
</dbReference>
<dbReference type="Gene3D" id="3.30.70.20">
    <property type="match status" value="1"/>
</dbReference>
<keyword evidence="3" id="KW-0411">Iron-sulfur</keyword>
<dbReference type="PANTHER" id="PTHR43193:SF2">
    <property type="entry name" value="POLYFERREDOXIN PROTEIN FWDF"/>
    <property type="match status" value="1"/>
</dbReference>
<dbReference type="GO" id="GO:0046872">
    <property type="term" value="F:metal ion binding"/>
    <property type="evidence" value="ECO:0007669"/>
    <property type="project" value="UniProtKB-KW"/>
</dbReference>
<sequence length="67" mass="7816">MERDYPILFKNKEDCCGCSACIYRCPKDAVSFYKDEEGFNYPIIDKEKCIKCYICVRVCPMIKEGAK</sequence>
<evidence type="ECO:0000259" key="4">
    <source>
        <dbReference type="PROSITE" id="PS51379"/>
    </source>
</evidence>
<dbReference type="GeneID" id="83012873"/>
<protein>
    <submittedName>
        <fullName evidence="5">4Fe-4S ferredoxin</fullName>
    </submittedName>
</protein>
<feature type="domain" description="4Fe-4S ferredoxin-type" evidence="4">
    <location>
        <begin position="5"/>
        <end position="35"/>
    </location>
</feature>
<dbReference type="Proteomes" id="UP000095558">
    <property type="component" value="Unassembled WGS sequence"/>
</dbReference>
<feature type="domain" description="4Fe-4S ferredoxin-type" evidence="4">
    <location>
        <begin position="40"/>
        <end position="60"/>
    </location>
</feature>
<dbReference type="AlphaFoldDB" id="A0A174HD96"/>
<organism evidence="5 6">
    <name type="scientific">Clostridium disporicum</name>
    <dbReference type="NCBI Taxonomy" id="84024"/>
    <lineage>
        <taxon>Bacteria</taxon>
        <taxon>Bacillati</taxon>
        <taxon>Bacillota</taxon>
        <taxon>Clostridia</taxon>
        <taxon>Eubacteriales</taxon>
        <taxon>Clostridiaceae</taxon>
        <taxon>Clostridium</taxon>
    </lineage>
</organism>
<accession>A0A174HD96</accession>
<dbReference type="PROSITE" id="PS00198">
    <property type="entry name" value="4FE4S_FER_1"/>
    <property type="match status" value="1"/>
</dbReference>
<dbReference type="PROSITE" id="PS51379">
    <property type="entry name" value="4FE4S_FER_2"/>
    <property type="match status" value="2"/>
</dbReference>
<dbReference type="OrthoDB" id="9807879at2"/>
<evidence type="ECO:0000256" key="2">
    <source>
        <dbReference type="ARBA" id="ARBA00023004"/>
    </source>
</evidence>
<reference evidence="5 6" key="1">
    <citation type="submission" date="2015-09" db="EMBL/GenBank/DDBJ databases">
        <authorList>
            <consortium name="Pathogen Informatics"/>
        </authorList>
    </citation>
    <scope>NUCLEOTIDE SEQUENCE [LARGE SCALE GENOMIC DNA]</scope>
    <source>
        <strain evidence="5 6">2789STDY5834855</strain>
    </source>
</reference>
<dbReference type="InterPro" id="IPR052977">
    <property type="entry name" value="Polyferredoxin-like_ET"/>
</dbReference>
<evidence type="ECO:0000256" key="1">
    <source>
        <dbReference type="ARBA" id="ARBA00022723"/>
    </source>
</evidence>
<name>A0A174HD96_9CLOT</name>
<dbReference type="RefSeq" id="WP_042401044.1">
    <property type="nucleotide sequence ID" value="NZ_CYYT01000028.1"/>
</dbReference>
<dbReference type="SUPFAM" id="SSF54862">
    <property type="entry name" value="4Fe-4S ferredoxins"/>
    <property type="match status" value="1"/>
</dbReference>
<keyword evidence="2" id="KW-0408">Iron</keyword>
<dbReference type="PANTHER" id="PTHR43193">
    <property type="match status" value="1"/>
</dbReference>
<evidence type="ECO:0000256" key="3">
    <source>
        <dbReference type="ARBA" id="ARBA00023014"/>
    </source>
</evidence>
<gene>
    <name evidence="5" type="ORF">ERS852470_03609</name>
</gene>
<evidence type="ECO:0000313" key="5">
    <source>
        <dbReference type="EMBL" id="CUO87512.1"/>
    </source>
</evidence>
<evidence type="ECO:0000313" key="6">
    <source>
        <dbReference type="Proteomes" id="UP000095558"/>
    </source>
</evidence>
<keyword evidence="1" id="KW-0479">Metal-binding</keyword>